<evidence type="ECO:0000256" key="1">
    <source>
        <dbReference type="ARBA" id="ARBA00004251"/>
    </source>
</evidence>
<comment type="subcellular location">
    <subcellularLocation>
        <location evidence="1">Cell membrane</location>
        <topology evidence="1">Single-pass type I membrane protein</topology>
    </subcellularLocation>
</comment>
<evidence type="ECO:0000256" key="3">
    <source>
        <dbReference type="ARBA" id="ARBA00022692"/>
    </source>
</evidence>
<keyword evidence="4" id="KW-0732">Signal</keyword>
<dbReference type="SMART" id="SM00406">
    <property type="entry name" value="IGv"/>
    <property type="match status" value="1"/>
</dbReference>
<dbReference type="InterPro" id="IPR051713">
    <property type="entry name" value="T-cell_Activation_Regulation"/>
</dbReference>
<protein>
    <recommendedName>
        <fullName evidence="11">Ig-like domain-containing protein</fullName>
    </recommendedName>
</protein>
<dbReference type="GO" id="GO:0009897">
    <property type="term" value="C:external side of plasma membrane"/>
    <property type="evidence" value="ECO:0007669"/>
    <property type="project" value="TreeGrafter"/>
</dbReference>
<dbReference type="GO" id="GO:0007166">
    <property type="term" value="P:cell surface receptor signaling pathway"/>
    <property type="evidence" value="ECO:0007669"/>
    <property type="project" value="TreeGrafter"/>
</dbReference>
<evidence type="ECO:0000256" key="10">
    <source>
        <dbReference type="ARBA" id="ARBA00023319"/>
    </source>
</evidence>
<dbReference type="PANTHER" id="PTHR25466">
    <property type="entry name" value="T-LYMPHOCYTE ACTIVATION ANTIGEN"/>
    <property type="match status" value="1"/>
</dbReference>
<keyword evidence="9" id="KW-0325">Glycoprotein</keyword>
<keyword evidence="2" id="KW-1003">Cell membrane</keyword>
<evidence type="ECO:0000256" key="5">
    <source>
        <dbReference type="ARBA" id="ARBA00022989"/>
    </source>
</evidence>
<reference evidence="12 13" key="1">
    <citation type="submission" date="2020-06" db="EMBL/GenBank/DDBJ databases">
        <authorList>
            <consortium name="Wellcome Sanger Institute Data Sharing"/>
        </authorList>
    </citation>
    <scope>NUCLEOTIDE SEQUENCE [LARGE SCALE GENOMIC DNA]</scope>
</reference>
<keyword evidence="10" id="KW-0393">Immunoglobulin domain</keyword>
<dbReference type="PROSITE" id="PS50835">
    <property type="entry name" value="IG_LIKE"/>
    <property type="match status" value="1"/>
</dbReference>
<dbReference type="GO" id="GO:0042102">
    <property type="term" value="P:positive regulation of T cell proliferation"/>
    <property type="evidence" value="ECO:0007669"/>
    <property type="project" value="TreeGrafter"/>
</dbReference>
<keyword evidence="5" id="KW-1133">Transmembrane helix</keyword>
<keyword evidence="7" id="KW-1015">Disulfide bond</keyword>
<keyword evidence="13" id="KW-1185">Reference proteome</keyword>
<dbReference type="GO" id="GO:0071222">
    <property type="term" value="P:cellular response to lipopolysaccharide"/>
    <property type="evidence" value="ECO:0007669"/>
    <property type="project" value="TreeGrafter"/>
</dbReference>
<evidence type="ECO:0000256" key="6">
    <source>
        <dbReference type="ARBA" id="ARBA00023136"/>
    </source>
</evidence>
<reference evidence="12" key="2">
    <citation type="submission" date="2025-08" db="UniProtKB">
        <authorList>
            <consortium name="Ensembl"/>
        </authorList>
    </citation>
    <scope>IDENTIFICATION</scope>
</reference>
<dbReference type="SMART" id="SM00409">
    <property type="entry name" value="IG"/>
    <property type="match status" value="1"/>
</dbReference>
<sequence length="185" mass="21117">KLLFNVLCIFPERLVVTGEDRPVFAYAGQEVVLSCSVDSHVLPEQVTWNKHDSGRESVLVLLFEDNNTWPDSSHERYQGRAELFPAEIHKGNFSLRLKDVRTEDKGKYVCQVHTSYRSANTTAELQLWVNYGNITRPMILIIVYHVGDKDSLFSIPDIVLNLFTRICCSYNVNLFPLPQVRVSGS</sequence>
<name>A0AAY4DEB4_9TELE</name>
<evidence type="ECO:0000256" key="9">
    <source>
        <dbReference type="ARBA" id="ARBA00023180"/>
    </source>
</evidence>
<evidence type="ECO:0000313" key="13">
    <source>
        <dbReference type="Proteomes" id="UP000694580"/>
    </source>
</evidence>
<dbReference type="Gene3D" id="2.60.40.10">
    <property type="entry name" value="Immunoglobulins"/>
    <property type="match status" value="1"/>
</dbReference>
<dbReference type="GO" id="GO:0031295">
    <property type="term" value="P:T cell costimulation"/>
    <property type="evidence" value="ECO:0007669"/>
    <property type="project" value="TreeGrafter"/>
</dbReference>
<accession>A0AAY4DEB4</accession>
<dbReference type="PANTHER" id="PTHR25466:SF14">
    <property type="entry name" value="BUTYROPHILIN SUBFAMILY 2 MEMBER A2-LIKE-RELATED"/>
    <property type="match status" value="1"/>
</dbReference>
<evidence type="ECO:0000256" key="7">
    <source>
        <dbReference type="ARBA" id="ARBA00023157"/>
    </source>
</evidence>
<keyword evidence="8" id="KW-0675">Receptor</keyword>
<evidence type="ECO:0000256" key="8">
    <source>
        <dbReference type="ARBA" id="ARBA00023170"/>
    </source>
</evidence>
<dbReference type="SUPFAM" id="SSF48726">
    <property type="entry name" value="Immunoglobulin"/>
    <property type="match status" value="1"/>
</dbReference>
<proteinExistence type="predicted"/>
<dbReference type="GO" id="GO:0042130">
    <property type="term" value="P:negative regulation of T cell proliferation"/>
    <property type="evidence" value="ECO:0007669"/>
    <property type="project" value="TreeGrafter"/>
</dbReference>
<keyword evidence="3" id="KW-0812">Transmembrane</keyword>
<dbReference type="InterPro" id="IPR013783">
    <property type="entry name" value="Ig-like_fold"/>
</dbReference>
<evidence type="ECO:0000259" key="11">
    <source>
        <dbReference type="PROSITE" id="PS50835"/>
    </source>
</evidence>
<dbReference type="InterPro" id="IPR013106">
    <property type="entry name" value="Ig_V-set"/>
</dbReference>
<feature type="domain" description="Ig-like" evidence="11">
    <location>
        <begin position="11"/>
        <end position="126"/>
    </location>
</feature>
<reference evidence="12" key="3">
    <citation type="submission" date="2025-09" db="UniProtKB">
        <authorList>
            <consortium name="Ensembl"/>
        </authorList>
    </citation>
    <scope>IDENTIFICATION</scope>
</reference>
<dbReference type="Pfam" id="PF07686">
    <property type="entry name" value="V-set"/>
    <property type="match status" value="1"/>
</dbReference>
<dbReference type="GO" id="GO:0006955">
    <property type="term" value="P:immune response"/>
    <property type="evidence" value="ECO:0007669"/>
    <property type="project" value="TreeGrafter"/>
</dbReference>
<keyword evidence="6" id="KW-0472">Membrane</keyword>
<dbReference type="InterPro" id="IPR036179">
    <property type="entry name" value="Ig-like_dom_sf"/>
</dbReference>
<dbReference type="InterPro" id="IPR003599">
    <property type="entry name" value="Ig_sub"/>
</dbReference>
<evidence type="ECO:0000256" key="2">
    <source>
        <dbReference type="ARBA" id="ARBA00022475"/>
    </source>
</evidence>
<dbReference type="Ensembl" id="ENSDCDT00010053835.1">
    <property type="protein sequence ID" value="ENSDCDP00010043763.1"/>
    <property type="gene ID" value="ENSDCDG00010027242.1"/>
</dbReference>
<dbReference type="AlphaFoldDB" id="A0AAY4DEB4"/>
<organism evidence="12 13">
    <name type="scientific">Denticeps clupeoides</name>
    <name type="common">denticle herring</name>
    <dbReference type="NCBI Taxonomy" id="299321"/>
    <lineage>
        <taxon>Eukaryota</taxon>
        <taxon>Metazoa</taxon>
        <taxon>Chordata</taxon>
        <taxon>Craniata</taxon>
        <taxon>Vertebrata</taxon>
        <taxon>Euteleostomi</taxon>
        <taxon>Actinopterygii</taxon>
        <taxon>Neopterygii</taxon>
        <taxon>Teleostei</taxon>
        <taxon>Clupei</taxon>
        <taxon>Clupeiformes</taxon>
        <taxon>Denticipitoidei</taxon>
        <taxon>Denticipitidae</taxon>
        <taxon>Denticeps</taxon>
    </lineage>
</organism>
<dbReference type="Proteomes" id="UP000694580">
    <property type="component" value="Chromosome 16"/>
</dbReference>
<dbReference type="InterPro" id="IPR007110">
    <property type="entry name" value="Ig-like_dom"/>
</dbReference>
<evidence type="ECO:0000256" key="4">
    <source>
        <dbReference type="ARBA" id="ARBA00022729"/>
    </source>
</evidence>
<evidence type="ECO:0000313" key="12">
    <source>
        <dbReference type="Ensembl" id="ENSDCDP00010043763.1"/>
    </source>
</evidence>
<dbReference type="GeneTree" id="ENSGT01030000234938"/>
<dbReference type="FunFam" id="2.60.40.10:FF:000142">
    <property type="entry name" value="V-set domain-containing T-cell activation inhibitor 1"/>
    <property type="match status" value="1"/>
</dbReference>